<dbReference type="Proteomes" id="UP001341281">
    <property type="component" value="Chromosome 01"/>
</dbReference>
<dbReference type="Pfam" id="PF02992">
    <property type="entry name" value="Transposase_21"/>
    <property type="match status" value="1"/>
</dbReference>
<evidence type="ECO:0000313" key="2">
    <source>
        <dbReference type="Proteomes" id="UP001341281"/>
    </source>
</evidence>
<keyword evidence="2" id="KW-1185">Reference proteome</keyword>
<reference evidence="1 2" key="1">
    <citation type="submission" date="2024-02" db="EMBL/GenBank/DDBJ databases">
        <title>High-quality chromosome-scale genome assembly of Pensacola bahiagrass (Paspalum notatum Flugge var. saurae).</title>
        <authorList>
            <person name="Vega J.M."/>
            <person name="Podio M."/>
            <person name="Orjuela J."/>
            <person name="Siena L.A."/>
            <person name="Pessino S.C."/>
            <person name="Combes M.C."/>
            <person name="Mariac C."/>
            <person name="Albertini E."/>
            <person name="Pupilli F."/>
            <person name="Ortiz J.P.A."/>
            <person name="Leblanc O."/>
        </authorList>
    </citation>
    <scope>NUCLEOTIDE SEQUENCE [LARGE SCALE GENOMIC DNA]</scope>
    <source>
        <strain evidence="1">R1</strain>
        <tissue evidence="1">Leaf</tissue>
    </source>
</reference>
<protein>
    <recommendedName>
        <fullName evidence="3">Transposase</fullName>
    </recommendedName>
</protein>
<evidence type="ECO:0000313" key="1">
    <source>
        <dbReference type="EMBL" id="WVZ51108.1"/>
    </source>
</evidence>
<sequence>MMMDMLNDLAMGFEFDPEEDNQPPPHVQEFYRLLETGDEKLHDHTEKTVLDTVSRLMAIKSKHNISNSCFNDITELVSEVIPSDHKLPKNLYFAKKMIAGLGMKYEKIDVCPSNCMLFWWEDDKLSTCRHCGKSRYIQVKNEVGKNVDTTVPAKQLRYMPIIPRLKWLFLSMKIAKSMMWHKERRHGSHSEDVMEHPADGDAWKALDEFDPEFARNPRSVRLGLATDGFTPSVLLRAHTLAGQFSSYHTIFHLRWCLKMSSYFLRSSFQVLNIQGRISMSSYTQELKQLWTGVKAYDSYAKKEFNLRAAYLWSVHDLLAYGNFAGWSVNGRLQCPICMDDSDAYRLKHGGKYTFFDCTRRELPPRHKLRQSTTAFRKGVKVTKLPSKRKTAKEILHGIDV</sequence>
<dbReference type="PANTHER" id="PTHR10775">
    <property type="entry name" value="OS08G0208400 PROTEIN"/>
    <property type="match status" value="1"/>
</dbReference>
<dbReference type="AlphaFoldDB" id="A0AAQ3SJN7"/>
<evidence type="ECO:0008006" key="3">
    <source>
        <dbReference type="Google" id="ProtNLM"/>
    </source>
</evidence>
<name>A0AAQ3SJN7_PASNO</name>
<dbReference type="EMBL" id="CP144745">
    <property type="protein sequence ID" value="WVZ51108.1"/>
    <property type="molecule type" value="Genomic_DNA"/>
</dbReference>
<gene>
    <name evidence="1" type="ORF">U9M48_002285</name>
</gene>
<dbReference type="PANTHER" id="PTHR10775:SF185">
    <property type="entry name" value="OS08G0208400 PROTEIN"/>
    <property type="match status" value="1"/>
</dbReference>
<organism evidence="1 2">
    <name type="scientific">Paspalum notatum var. saurae</name>
    <dbReference type="NCBI Taxonomy" id="547442"/>
    <lineage>
        <taxon>Eukaryota</taxon>
        <taxon>Viridiplantae</taxon>
        <taxon>Streptophyta</taxon>
        <taxon>Embryophyta</taxon>
        <taxon>Tracheophyta</taxon>
        <taxon>Spermatophyta</taxon>
        <taxon>Magnoliopsida</taxon>
        <taxon>Liliopsida</taxon>
        <taxon>Poales</taxon>
        <taxon>Poaceae</taxon>
        <taxon>PACMAD clade</taxon>
        <taxon>Panicoideae</taxon>
        <taxon>Andropogonodae</taxon>
        <taxon>Paspaleae</taxon>
        <taxon>Paspalinae</taxon>
        <taxon>Paspalum</taxon>
    </lineage>
</organism>
<proteinExistence type="predicted"/>
<accession>A0AAQ3SJN7</accession>
<dbReference type="InterPro" id="IPR004242">
    <property type="entry name" value="Transposase_21"/>
</dbReference>